<feature type="transmembrane region" description="Helical" evidence="1">
    <location>
        <begin position="64"/>
        <end position="90"/>
    </location>
</feature>
<evidence type="ECO:0000256" key="1">
    <source>
        <dbReference type="SAM" id="Phobius"/>
    </source>
</evidence>
<organism evidence="2 3">
    <name type="scientific">Candidatus Kaiserbacteria bacterium CG10_big_fil_rev_8_21_14_0_10_44_10</name>
    <dbReference type="NCBI Taxonomy" id="1974606"/>
    <lineage>
        <taxon>Bacteria</taxon>
        <taxon>Candidatus Kaiseribacteriota</taxon>
    </lineage>
</organism>
<keyword evidence="1" id="KW-0472">Membrane</keyword>
<comment type="caution">
    <text evidence="2">The sequence shown here is derived from an EMBL/GenBank/DDBJ whole genome shotgun (WGS) entry which is preliminary data.</text>
</comment>
<accession>A0A2H0UKE4</accession>
<feature type="transmembrane region" description="Helical" evidence="1">
    <location>
        <begin position="7"/>
        <end position="30"/>
    </location>
</feature>
<protein>
    <submittedName>
        <fullName evidence="2">Uncharacterized protein</fullName>
    </submittedName>
</protein>
<evidence type="ECO:0000313" key="3">
    <source>
        <dbReference type="Proteomes" id="UP000229612"/>
    </source>
</evidence>
<keyword evidence="1" id="KW-0812">Transmembrane</keyword>
<dbReference type="AlphaFoldDB" id="A0A2H0UKE4"/>
<gene>
    <name evidence="2" type="ORF">COU14_00065</name>
</gene>
<dbReference type="Proteomes" id="UP000229612">
    <property type="component" value="Unassembled WGS sequence"/>
</dbReference>
<proteinExistence type="predicted"/>
<sequence length="102" mass="10574">MKKLVKFLVFGGIIFAIAPIVSLLLAITVANLGGCALDESSAHPCVIGGIDWGELLSIMGMMGWLALFTVPVGGLVVAIGLGIGLVRWILKKVRQGDGSIAN</sequence>
<keyword evidence="1" id="KW-1133">Transmembrane helix</keyword>
<evidence type="ECO:0000313" key="2">
    <source>
        <dbReference type="EMBL" id="PIR86235.1"/>
    </source>
</evidence>
<reference evidence="3" key="1">
    <citation type="submission" date="2017-09" db="EMBL/GenBank/DDBJ databases">
        <title>Depth-based differentiation of microbial function through sediment-hosted aquifers and enrichment of novel symbionts in the deep terrestrial subsurface.</title>
        <authorList>
            <person name="Probst A.J."/>
            <person name="Ladd B."/>
            <person name="Jarett J.K."/>
            <person name="Geller-Mcgrath D.E."/>
            <person name="Sieber C.M.K."/>
            <person name="Emerson J.B."/>
            <person name="Anantharaman K."/>
            <person name="Thomas B.C."/>
            <person name="Malmstrom R."/>
            <person name="Stieglmeier M."/>
            <person name="Klingl A."/>
            <person name="Woyke T."/>
            <person name="Ryan C.M."/>
            <person name="Banfield J.F."/>
        </authorList>
    </citation>
    <scope>NUCLEOTIDE SEQUENCE [LARGE SCALE GENOMIC DNA]</scope>
</reference>
<dbReference type="EMBL" id="PFBG01000001">
    <property type="protein sequence ID" value="PIR86235.1"/>
    <property type="molecule type" value="Genomic_DNA"/>
</dbReference>
<name>A0A2H0UKE4_9BACT</name>